<evidence type="ECO:0000256" key="2">
    <source>
        <dbReference type="ARBA" id="ARBA00023125"/>
    </source>
</evidence>
<feature type="domain" description="HTH araC/xylS-type" evidence="4">
    <location>
        <begin position="144"/>
        <end position="242"/>
    </location>
</feature>
<keyword evidence="6" id="KW-1185">Reference proteome</keyword>
<protein>
    <recommendedName>
        <fullName evidence="4">HTH araC/xylS-type domain-containing protein</fullName>
    </recommendedName>
</protein>
<evidence type="ECO:0000256" key="3">
    <source>
        <dbReference type="ARBA" id="ARBA00023163"/>
    </source>
</evidence>
<dbReference type="PANTHER" id="PTHR43280:SF32">
    <property type="entry name" value="TRANSCRIPTIONAL REGULATORY PROTEIN"/>
    <property type="match status" value="1"/>
</dbReference>
<dbReference type="InterPro" id="IPR009057">
    <property type="entry name" value="Homeodomain-like_sf"/>
</dbReference>
<dbReference type="Pfam" id="PF12833">
    <property type="entry name" value="HTH_18"/>
    <property type="match status" value="1"/>
</dbReference>
<dbReference type="EMBL" id="CP020918">
    <property type="protein sequence ID" value="AWG21918.1"/>
    <property type="molecule type" value="Genomic_DNA"/>
</dbReference>
<organism evidence="5 6">
    <name type="scientific">Flavobacterium faecale</name>
    <dbReference type="NCBI Taxonomy" id="1355330"/>
    <lineage>
        <taxon>Bacteria</taxon>
        <taxon>Pseudomonadati</taxon>
        <taxon>Bacteroidota</taxon>
        <taxon>Flavobacteriia</taxon>
        <taxon>Flavobacteriales</taxon>
        <taxon>Flavobacteriaceae</taxon>
        <taxon>Flavobacterium</taxon>
    </lineage>
</organism>
<dbReference type="InterPro" id="IPR018060">
    <property type="entry name" value="HTH_AraC"/>
</dbReference>
<gene>
    <name evidence="5" type="ORF">FFWV33_10475</name>
</gene>
<keyword evidence="1" id="KW-0805">Transcription regulation</keyword>
<dbReference type="SUPFAM" id="SSF51215">
    <property type="entry name" value="Regulatory protein AraC"/>
    <property type="match status" value="1"/>
</dbReference>
<dbReference type="AlphaFoldDB" id="A0A2S1LDX1"/>
<evidence type="ECO:0000313" key="5">
    <source>
        <dbReference type="EMBL" id="AWG21918.1"/>
    </source>
</evidence>
<dbReference type="GO" id="GO:0043565">
    <property type="term" value="F:sequence-specific DNA binding"/>
    <property type="evidence" value="ECO:0007669"/>
    <property type="project" value="InterPro"/>
</dbReference>
<dbReference type="Gene3D" id="1.10.10.60">
    <property type="entry name" value="Homeodomain-like"/>
    <property type="match status" value="1"/>
</dbReference>
<evidence type="ECO:0000259" key="4">
    <source>
        <dbReference type="PROSITE" id="PS01124"/>
    </source>
</evidence>
<dbReference type="PANTHER" id="PTHR43280">
    <property type="entry name" value="ARAC-FAMILY TRANSCRIPTIONAL REGULATOR"/>
    <property type="match status" value="1"/>
</dbReference>
<dbReference type="Proteomes" id="UP000244527">
    <property type="component" value="Chromosome"/>
</dbReference>
<evidence type="ECO:0000256" key="1">
    <source>
        <dbReference type="ARBA" id="ARBA00023015"/>
    </source>
</evidence>
<accession>A0A2S1LDX1</accession>
<dbReference type="SUPFAM" id="SSF46689">
    <property type="entry name" value="Homeodomain-like"/>
    <property type="match status" value="1"/>
</dbReference>
<reference evidence="5 6" key="1">
    <citation type="submission" date="2017-04" db="EMBL/GenBank/DDBJ databases">
        <title>Compelte genome sequence of WV33.</title>
        <authorList>
            <person name="Lee P.C."/>
        </authorList>
    </citation>
    <scope>NUCLEOTIDE SEQUENCE [LARGE SCALE GENOMIC DNA]</scope>
    <source>
        <strain evidence="5 6">WV33</strain>
    </source>
</reference>
<evidence type="ECO:0000313" key="6">
    <source>
        <dbReference type="Proteomes" id="UP000244527"/>
    </source>
</evidence>
<dbReference type="InterPro" id="IPR037923">
    <property type="entry name" value="HTH-like"/>
</dbReference>
<dbReference type="GO" id="GO:0003700">
    <property type="term" value="F:DNA-binding transcription factor activity"/>
    <property type="evidence" value="ECO:0007669"/>
    <property type="project" value="InterPro"/>
</dbReference>
<dbReference type="KEGG" id="ffa:FFWV33_10475"/>
<dbReference type="PROSITE" id="PS01124">
    <property type="entry name" value="HTH_ARAC_FAMILY_2"/>
    <property type="match status" value="1"/>
</dbReference>
<keyword evidence="3" id="KW-0804">Transcription</keyword>
<proteinExistence type="predicted"/>
<keyword evidence="2" id="KW-0238">DNA-binding</keyword>
<name>A0A2S1LDX1_9FLAO</name>
<dbReference type="SMART" id="SM00342">
    <property type="entry name" value="HTH_ARAC"/>
    <property type="match status" value="1"/>
</dbReference>
<sequence length="244" mass="28422">MLIVVTGGTGKHTVDFTDYTLEQGTILSIRKDQIHKFFKNEVQGYVLLFTDTFLLHFFNEVEAIKSLQLFNELISSPKIQLNTTDFDTTQKLITEIEKEYYQIKDDHSMSVIGSLLHILFRKMYRIKSLDNAIFSEKKYLSSFIHLQQLVENQCFKTKKVSDYASQMNISSKTVNNITNTVIHKSAKQFIDTILITQIKRLLINTTFSIKEIAFQAGFEETTNLYKFFKKNTLLTPEVFRKLNQ</sequence>